<keyword evidence="3" id="KW-1185">Reference proteome</keyword>
<name>A0A4V0YY82_KTERU</name>
<protein>
    <submittedName>
        <fullName evidence="2">Uncharacterized protein</fullName>
    </submittedName>
</protein>
<dbReference type="Proteomes" id="UP000290365">
    <property type="component" value="Chromosome"/>
</dbReference>
<evidence type="ECO:0000256" key="1">
    <source>
        <dbReference type="SAM" id="Phobius"/>
    </source>
</evidence>
<accession>A0A4V0YY82</accession>
<proteinExistence type="predicted"/>
<sequence>MPKTFVAPERAREFELGTPTRWLGYAAFAWGLLSGLNHAYVNFIQDFNQAIHASIGIFLLVALPSLLYWAGAFVALALVSKWGRKIPRLLLLILIYILDLVFLKFGTGPILSAIQGRTADSQLFYTWGCWVLLGAILFICLSISATRALVIQRRSRPAS</sequence>
<organism evidence="2 3">
    <name type="scientific">Ktedonosporobacter rubrisoli</name>
    <dbReference type="NCBI Taxonomy" id="2509675"/>
    <lineage>
        <taxon>Bacteria</taxon>
        <taxon>Bacillati</taxon>
        <taxon>Chloroflexota</taxon>
        <taxon>Ktedonobacteria</taxon>
        <taxon>Ktedonobacterales</taxon>
        <taxon>Ktedonosporobacteraceae</taxon>
        <taxon>Ktedonosporobacter</taxon>
    </lineage>
</organism>
<gene>
    <name evidence="2" type="ORF">EPA93_04580</name>
</gene>
<dbReference type="KEGG" id="kbs:EPA93_04580"/>
<dbReference type="AlphaFoldDB" id="A0A4V0YY82"/>
<keyword evidence="1" id="KW-0472">Membrane</keyword>
<dbReference type="EMBL" id="CP035758">
    <property type="protein sequence ID" value="QBD75311.1"/>
    <property type="molecule type" value="Genomic_DNA"/>
</dbReference>
<evidence type="ECO:0000313" key="2">
    <source>
        <dbReference type="EMBL" id="QBD75311.1"/>
    </source>
</evidence>
<feature type="transmembrane region" description="Helical" evidence="1">
    <location>
        <begin position="124"/>
        <end position="150"/>
    </location>
</feature>
<feature type="transmembrane region" description="Helical" evidence="1">
    <location>
        <begin position="22"/>
        <end position="41"/>
    </location>
</feature>
<feature type="transmembrane region" description="Helical" evidence="1">
    <location>
        <begin position="53"/>
        <end position="77"/>
    </location>
</feature>
<keyword evidence="1" id="KW-0812">Transmembrane</keyword>
<dbReference type="RefSeq" id="WP_129885910.1">
    <property type="nucleotide sequence ID" value="NZ_CP035758.1"/>
</dbReference>
<evidence type="ECO:0000313" key="3">
    <source>
        <dbReference type="Proteomes" id="UP000290365"/>
    </source>
</evidence>
<feature type="transmembrane region" description="Helical" evidence="1">
    <location>
        <begin position="89"/>
        <end position="112"/>
    </location>
</feature>
<keyword evidence="1" id="KW-1133">Transmembrane helix</keyword>
<reference evidence="2 3" key="1">
    <citation type="submission" date="2019-01" db="EMBL/GenBank/DDBJ databases">
        <title>Ktedonosporobacter rubrisoli SCAWS-G2.</title>
        <authorList>
            <person name="Huang Y."/>
            <person name="Yan B."/>
        </authorList>
    </citation>
    <scope>NUCLEOTIDE SEQUENCE [LARGE SCALE GENOMIC DNA]</scope>
    <source>
        <strain evidence="2 3">SCAWS-G2</strain>
    </source>
</reference>